<dbReference type="EMBL" id="CP031222">
    <property type="protein sequence ID" value="AXI02909.1"/>
    <property type="molecule type" value="Genomic_DNA"/>
</dbReference>
<dbReference type="PROSITE" id="PS00149">
    <property type="entry name" value="SULFATASE_2"/>
    <property type="match status" value="1"/>
</dbReference>
<dbReference type="GO" id="GO:0004065">
    <property type="term" value="F:arylsulfatase activity"/>
    <property type="evidence" value="ECO:0007669"/>
    <property type="project" value="TreeGrafter"/>
</dbReference>
<evidence type="ECO:0000313" key="7">
    <source>
        <dbReference type="EMBL" id="AXI02909.1"/>
    </source>
</evidence>
<evidence type="ECO:0000256" key="3">
    <source>
        <dbReference type="ARBA" id="ARBA00022801"/>
    </source>
</evidence>
<dbReference type="InterPro" id="IPR017850">
    <property type="entry name" value="Alkaline_phosphatase_core_sf"/>
</dbReference>
<dbReference type="Gene3D" id="3.30.1120.10">
    <property type="match status" value="1"/>
</dbReference>
<organism evidence="7 8">
    <name type="scientific">Aquirhabdus parva</name>
    <dbReference type="NCBI Taxonomy" id="2283318"/>
    <lineage>
        <taxon>Bacteria</taxon>
        <taxon>Pseudomonadati</taxon>
        <taxon>Pseudomonadota</taxon>
        <taxon>Gammaproteobacteria</taxon>
        <taxon>Moraxellales</taxon>
        <taxon>Moraxellaceae</taxon>
        <taxon>Aquirhabdus</taxon>
    </lineage>
</organism>
<sequence>MSRTPLRLSLLMISIVSITLLSGCNSQDDSPVPLVSKRPNILFILADDLGYSDIGAFGGEIKTPNLDALASEGRLLTDYHTAPTCSPTRSQLLSGTDHHLAGLGAMAELLAPQQVGHPGYEGYLNQKSLSLPELLKDNGYDTYMAGKWHLGLTEALSPKARGFEKSFVLLQGGDLHFGTAPTGYNRGTYREDGVLVNVPNNFYSSDFYTDKLISYIGQSKTLDKPFFAYAAYTAPHWPLQAPSEYIDRYKGKYDAGYDAIRLARIERQKKSGVIPTDFQPSTVLPESNIRPKWQSLTLEQRQIESRKMEVYAAMVENLDHNIGRLIQHLKDIGEYDNTLIFFASDNGAEGFVRGAPKGFDNSLSNIGHDNSYTYIGPRWAEVSAAPFHLWKDTTGEGGVVAPALVKLPKQFRSEANLTQFTSVIDVLPTLLDISKTPNPGTQYHGREVNPTTGFSLLPLLENKTKTPVRGENFVFADELHGNSYVRKGQWKLELQVGGAVSSMTWELYDLSTDRGENHNVADQHPDIVADLKREYDNYSTRVGLIPYYLTPPSPDKFALGNPE</sequence>
<proteinExistence type="inferred from homology"/>
<keyword evidence="4" id="KW-0106">Calcium</keyword>
<dbReference type="CDD" id="cd16025">
    <property type="entry name" value="PAS_like"/>
    <property type="match status" value="1"/>
</dbReference>
<evidence type="ECO:0000256" key="2">
    <source>
        <dbReference type="ARBA" id="ARBA00022723"/>
    </source>
</evidence>
<evidence type="ECO:0000256" key="4">
    <source>
        <dbReference type="ARBA" id="ARBA00022837"/>
    </source>
</evidence>
<evidence type="ECO:0000259" key="6">
    <source>
        <dbReference type="Pfam" id="PF00884"/>
    </source>
</evidence>
<dbReference type="Pfam" id="PF00884">
    <property type="entry name" value="Sulfatase"/>
    <property type="match status" value="1"/>
</dbReference>
<accession>A0A345P6K0</accession>
<gene>
    <name evidence="7" type="ORF">HYN46_08695</name>
</gene>
<comment type="similarity">
    <text evidence="1">Belongs to the sulfatase family.</text>
</comment>
<keyword evidence="8" id="KW-1185">Reference proteome</keyword>
<keyword evidence="5" id="KW-0732">Signal</keyword>
<feature type="chain" id="PRO_5016748850" evidence="5">
    <location>
        <begin position="24"/>
        <end position="563"/>
    </location>
</feature>
<dbReference type="KEGG" id="mbah:HYN46_08695"/>
<keyword evidence="2" id="KW-0479">Metal-binding</keyword>
<name>A0A345P6K0_9GAMM</name>
<evidence type="ECO:0000256" key="5">
    <source>
        <dbReference type="SAM" id="SignalP"/>
    </source>
</evidence>
<reference evidence="7 8" key="1">
    <citation type="submission" date="2018-07" db="EMBL/GenBank/DDBJ databases">
        <title>Genome sequencing of Moraxellaceae gen. HYN0046.</title>
        <authorList>
            <person name="Kim M."/>
            <person name="Yi H."/>
        </authorList>
    </citation>
    <scope>NUCLEOTIDE SEQUENCE [LARGE SCALE GENOMIC DNA]</scope>
    <source>
        <strain evidence="7 8">HYN0046</strain>
    </source>
</reference>
<feature type="signal peptide" evidence="5">
    <location>
        <begin position="1"/>
        <end position="23"/>
    </location>
</feature>
<dbReference type="InterPro" id="IPR024607">
    <property type="entry name" value="Sulfatase_CS"/>
</dbReference>
<dbReference type="AlphaFoldDB" id="A0A345P6K0"/>
<dbReference type="Gene3D" id="3.40.720.10">
    <property type="entry name" value="Alkaline Phosphatase, subunit A"/>
    <property type="match status" value="1"/>
</dbReference>
<dbReference type="RefSeq" id="WP_114899019.1">
    <property type="nucleotide sequence ID" value="NZ_CP031222.1"/>
</dbReference>
<dbReference type="PROSITE" id="PS51257">
    <property type="entry name" value="PROKAR_LIPOPROTEIN"/>
    <property type="match status" value="1"/>
</dbReference>
<keyword evidence="3" id="KW-0378">Hydrolase</keyword>
<evidence type="ECO:0000313" key="8">
    <source>
        <dbReference type="Proteomes" id="UP000253940"/>
    </source>
</evidence>
<dbReference type="PANTHER" id="PTHR42693:SF33">
    <property type="entry name" value="ARYLSULFATASE"/>
    <property type="match status" value="1"/>
</dbReference>
<dbReference type="InterPro" id="IPR050738">
    <property type="entry name" value="Sulfatase"/>
</dbReference>
<dbReference type="GO" id="GO:0046872">
    <property type="term" value="F:metal ion binding"/>
    <property type="evidence" value="ECO:0007669"/>
    <property type="project" value="UniProtKB-KW"/>
</dbReference>
<feature type="domain" description="Sulfatase N-terminal" evidence="6">
    <location>
        <begin position="39"/>
        <end position="433"/>
    </location>
</feature>
<dbReference type="InterPro" id="IPR000917">
    <property type="entry name" value="Sulfatase_N"/>
</dbReference>
<dbReference type="SUPFAM" id="SSF53649">
    <property type="entry name" value="Alkaline phosphatase-like"/>
    <property type="match status" value="1"/>
</dbReference>
<dbReference type="Proteomes" id="UP000253940">
    <property type="component" value="Chromosome"/>
</dbReference>
<dbReference type="OrthoDB" id="9803751at2"/>
<protein>
    <submittedName>
        <fullName evidence="7">Arylsulfatase</fullName>
    </submittedName>
</protein>
<dbReference type="PANTHER" id="PTHR42693">
    <property type="entry name" value="ARYLSULFATASE FAMILY MEMBER"/>
    <property type="match status" value="1"/>
</dbReference>
<evidence type="ECO:0000256" key="1">
    <source>
        <dbReference type="ARBA" id="ARBA00008779"/>
    </source>
</evidence>